<gene>
    <name evidence="2" type="ORF">FB45DRAFT_1010718</name>
</gene>
<evidence type="ECO:0000313" key="3">
    <source>
        <dbReference type="Proteomes" id="UP001221142"/>
    </source>
</evidence>
<feature type="non-terminal residue" evidence="2">
    <location>
        <position position="172"/>
    </location>
</feature>
<keyword evidence="1" id="KW-0175">Coiled coil</keyword>
<evidence type="ECO:0000256" key="1">
    <source>
        <dbReference type="SAM" id="Coils"/>
    </source>
</evidence>
<evidence type="ECO:0008006" key="4">
    <source>
        <dbReference type="Google" id="ProtNLM"/>
    </source>
</evidence>
<comment type="caution">
    <text evidence="2">The sequence shown here is derived from an EMBL/GenBank/DDBJ whole genome shotgun (WGS) entry which is preliminary data.</text>
</comment>
<sequence length="172" mass="19216">MLFSRCSECGSLKSSESFDQTPTSLQLHQKLAETNEPPEDAELAGLRARASTTSTFLSALEEGIAELEDRLKQLHSERAALKALQEEYSTILSPIRRVPPEILAEIFSWTLPRPDEGFALAGKKTRHSPWILGHICSRWRAIALSIHSLWSLIHVDADNPTSMDPLPMLQTQ</sequence>
<name>A0AAD7B408_9AGAR</name>
<proteinExistence type="predicted"/>
<accession>A0AAD7B408</accession>
<evidence type="ECO:0000313" key="2">
    <source>
        <dbReference type="EMBL" id="KAJ7609140.1"/>
    </source>
</evidence>
<organism evidence="2 3">
    <name type="scientific">Roridomyces roridus</name>
    <dbReference type="NCBI Taxonomy" id="1738132"/>
    <lineage>
        <taxon>Eukaryota</taxon>
        <taxon>Fungi</taxon>
        <taxon>Dikarya</taxon>
        <taxon>Basidiomycota</taxon>
        <taxon>Agaricomycotina</taxon>
        <taxon>Agaricomycetes</taxon>
        <taxon>Agaricomycetidae</taxon>
        <taxon>Agaricales</taxon>
        <taxon>Marasmiineae</taxon>
        <taxon>Mycenaceae</taxon>
        <taxon>Roridomyces</taxon>
    </lineage>
</organism>
<dbReference type="AlphaFoldDB" id="A0AAD7B408"/>
<reference evidence="2" key="1">
    <citation type="submission" date="2023-03" db="EMBL/GenBank/DDBJ databases">
        <title>Massive genome expansion in bonnet fungi (Mycena s.s.) driven by repeated elements and novel gene families across ecological guilds.</title>
        <authorList>
            <consortium name="Lawrence Berkeley National Laboratory"/>
            <person name="Harder C.B."/>
            <person name="Miyauchi S."/>
            <person name="Viragh M."/>
            <person name="Kuo A."/>
            <person name="Thoen E."/>
            <person name="Andreopoulos B."/>
            <person name="Lu D."/>
            <person name="Skrede I."/>
            <person name="Drula E."/>
            <person name="Henrissat B."/>
            <person name="Morin E."/>
            <person name="Kohler A."/>
            <person name="Barry K."/>
            <person name="LaButti K."/>
            <person name="Morin E."/>
            <person name="Salamov A."/>
            <person name="Lipzen A."/>
            <person name="Mereny Z."/>
            <person name="Hegedus B."/>
            <person name="Baldrian P."/>
            <person name="Stursova M."/>
            <person name="Weitz H."/>
            <person name="Taylor A."/>
            <person name="Grigoriev I.V."/>
            <person name="Nagy L.G."/>
            <person name="Martin F."/>
            <person name="Kauserud H."/>
        </authorList>
    </citation>
    <scope>NUCLEOTIDE SEQUENCE</scope>
    <source>
        <strain evidence="2">9284</strain>
    </source>
</reference>
<feature type="coiled-coil region" evidence="1">
    <location>
        <begin position="57"/>
        <end position="87"/>
    </location>
</feature>
<protein>
    <recommendedName>
        <fullName evidence="4">F-box domain-containing protein</fullName>
    </recommendedName>
</protein>
<keyword evidence="3" id="KW-1185">Reference proteome</keyword>
<dbReference type="EMBL" id="JARKIF010000042">
    <property type="protein sequence ID" value="KAJ7609140.1"/>
    <property type="molecule type" value="Genomic_DNA"/>
</dbReference>
<dbReference type="Proteomes" id="UP001221142">
    <property type="component" value="Unassembled WGS sequence"/>
</dbReference>